<reference evidence="7" key="1">
    <citation type="submission" date="2020-08" db="EMBL/GenBank/DDBJ databases">
        <title>Multicomponent nature underlies the extraordinary mechanical properties of spider dragline silk.</title>
        <authorList>
            <person name="Kono N."/>
            <person name="Nakamura H."/>
            <person name="Mori M."/>
            <person name="Yoshida Y."/>
            <person name="Ohtoshi R."/>
            <person name="Malay A.D."/>
            <person name="Moran D.A.P."/>
            <person name="Tomita M."/>
            <person name="Numata K."/>
            <person name="Arakawa K."/>
        </authorList>
    </citation>
    <scope>NUCLEOTIDE SEQUENCE</scope>
</reference>
<dbReference type="GO" id="GO:0016614">
    <property type="term" value="F:oxidoreductase activity, acting on CH-OH group of donors"/>
    <property type="evidence" value="ECO:0007669"/>
    <property type="project" value="InterPro"/>
</dbReference>
<dbReference type="GO" id="GO:0050660">
    <property type="term" value="F:flavin adenine dinucleotide binding"/>
    <property type="evidence" value="ECO:0007669"/>
    <property type="project" value="InterPro"/>
</dbReference>
<accession>A0A8X6YR24</accession>
<comment type="cofactor">
    <cofactor evidence="1">
        <name>FAD</name>
        <dbReference type="ChEBI" id="CHEBI:57692"/>
    </cofactor>
</comment>
<dbReference type="InterPro" id="IPR012132">
    <property type="entry name" value="GMC_OxRdtase"/>
</dbReference>
<comment type="similarity">
    <text evidence="2 5">Belongs to the GMC oxidoreductase family.</text>
</comment>
<evidence type="ECO:0000259" key="6">
    <source>
        <dbReference type="PROSITE" id="PS00623"/>
    </source>
</evidence>
<keyword evidence="4 5" id="KW-0274">FAD</keyword>
<dbReference type="EMBL" id="BMAV01022525">
    <property type="protein sequence ID" value="GFY77606.1"/>
    <property type="molecule type" value="Genomic_DNA"/>
</dbReference>
<dbReference type="PANTHER" id="PTHR11552:SF147">
    <property type="entry name" value="CHOLINE DEHYDROGENASE, MITOCHONDRIAL"/>
    <property type="match status" value="1"/>
</dbReference>
<keyword evidence="3 5" id="KW-0285">Flavoprotein</keyword>
<dbReference type="PROSITE" id="PS00623">
    <property type="entry name" value="GMC_OXRED_1"/>
    <property type="match status" value="1"/>
</dbReference>
<organism evidence="7 8">
    <name type="scientific">Trichonephila inaurata madagascariensis</name>
    <dbReference type="NCBI Taxonomy" id="2747483"/>
    <lineage>
        <taxon>Eukaryota</taxon>
        <taxon>Metazoa</taxon>
        <taxon>Ecdysozoa</taxon>
        <taxon>Arthropoda</taxon>
        <taxon>Chelicerata</taxon>
        <taxon>Arachnida</taxon>
        <taxon>Araneae</taxon>
        <taxon>Araneomorphae</taxon>
        <taxon>Entelegynae</taxon>
        <taxon>Araneoidea</taxon>
        <taxon>Nephilidae</taxon>
        <taxon>Trichonephila</taxon>
        <taxon>Trichonephila inaurata</taxon>
    </lineage>
</organism>
<evidence type="ECO:0000256" key="2">
    <source>
        <dbReference type="ARBA" id="ARBA00010790"/>
    </source>
</evidence>
<dbReference type="PANTHER" id="PTHR11552">
    <property type="entry name" value="GLUCOSE-METHANOL-CHOLINE GMC OXIDOREDUCTASE"/>
    <property type="match status" value="1"/>
</dbReference>
<evidence type="ECO:0000256" key="4">
    <source>
        <dbReference type="ARBA" id="ARBA00022827"/>
    </source>
</evidence>
<dbReference type="InterPro" id="IPR000172">
    <property type="entry name" value="GMC_OxRdtase_N"/>
</dbReference>
<dbReference type="SUPFAM" id="SSF54373">
    <property type="entry name" value="FAD-linked reductases, C-terminal domain"/>
    <property type="match status" value="2"/>
</dbReference>
<sequence>MSVYQQKNFKNTEALQSPSCLLDAEYRVTMYDFVLPPFPYDIQRESSYPTPYVSTHLLPLILLSMMTQKHTPVTTKVIKNSYDYVIVGAGAAGSVVASRLSEKECVSVLLLEAGKPPPKVSDIPAAARSFTGTDIDWKYSTAPQEHTGRGLINNSIAWPSGKTIGGSTVINTMLYLRGNRHNYDDWAKEGATGWSYEDVLPYFKKAEDNVNFEYVKNGFHGTDGPETVSKPRYDPPLKLAVLESAVRRGYRVGDINGPDTTGFYNFQALIRNGQRCSSAKAYLAPVDYRTNLDIVAEAFVKKIIIENREAKGVEFEFEGLPMVVRANKEVIMSAGTTNTAQLLMLSGIGPKEELKKHKIRVKADLPVGKNMQDHCSAVVSFELKNKIESIGAKQFKTSNIFEYATSKSGPLASAQGVNAMAFLKQKNHTGPADQPDIEMYFLEASTAPLKAGLNIKPEYYEAIFAPYENKPFYWCLSQILRPKSRGEVTLRSADPHDPPIIDPKYFSDPDDFEVIVDGMKKCNDISKSKPLRKIGAKRISTVYPGCEDDVNDEDKYFRCMARSIIVTQNHQVGTAKMGDPSDPTTVVDPELRVKKIKNLRVVDASIMPIIPGGNTWAPTMMVAEKASDIIKETIQCDSEILGATKTNFTYKKKEENINHFLITMSNPTLPYNLTFEASYPTPYATSQFLSMILLSMMGQKHTPKTKLEIKDSYDYIIVGGGTAGSVLAARLAEKQCVTVLLLEAGKSPPKVTDIPTAARSFIQSDIDWNYSTAPQEHTGAGLVNRSVAWPSGKTIGGSGVINAMLNLRGNKKNYDDWSAHGAHGWSYDEVLRYFKKLEDNTDAEYIKNGYHGTGGPMTVSKPPYDSELKAAVLEAAEEKGYRVGDINGPDATGFYDLQATMRVGQRCSAAKAYLAPNDHKENLDIVSGAFVKKIIINNFQALGVVYDFEGKTREVRAYKEVILSAGTVNTAQLLMLSGIGPREELAKHNIRVKVDLPVGKNMQDHWAAMLAFELKDDITPLQKKQVDESNIKQYISSKTGVLSSVQGVAVLAFLDKDDPKGKKDYPDYQLYFWEGATGPAKDQLRIKPEYFEAIYGPYKEKPFYWCLSQVLHPKSRGEVTLRSSNPYDPPIINPKYFSHPDDMEVIVAGLKKCKEFGESEALRNIGSKLFTTVYPGCEDVVDDDDKYFRCMAKSIVITLNHQTGTARMGNPRDPTTVVDPKLRVKRIRNLRVVDASVMPIIPGGNTNVPTMMVAEKASDMIKETIRCESDNDFPSIFLEEC</sequence>
<evidence type="ECO:0000313" key="7">
    <source>
        <dbReference type="EMBL" id="GFY77606.1"/>
    </source>
</evidence>
<dbReference type="Gene3D" id="3.30.560.10">
    <property type="entry name" value="Glucose Oxidase, domain 3"/>
    <property type="match status" value="2"/>
</dbReference>
<feature type="domain" description="Glucose-methanol-choline oxidoreductase N-terminal" evidence="6">
    <location>
        <begin position="161"/>
        <end position="184"/>
    </location>
</feature>
<evidence type="ECO:0000313" key="8">
    <source>
        <dbReference type="Proteomes" id="UP000886998"/>
    </source>
</evidence>
<keyword evidence="8" id="KW-1185">Reference proteome</keyword>
<protein>
    <submittedName>
        <fullName evidence="7">Glucose dehydrogenase</fullName>
    </submittedName>
</protein>
<name>A0A8X6YR24_9ARAC</name>
<dbReference type="Pfam" id="PF05199">
    <property type="entry name" value="GMC_oxred_C"/>
    <property type="match status" value="2"/>
</dbReference>
<dbReference type="SUPFAM" id="SSF51905">
    <property type="entry name" value="FAD/NAD(P)-binding domain"/>
    <property type="match status" value="2"/>
</dbReference>
<evidence type="ECO:0000256" key="3">
    <source>
        <dbReference type="ARBA" id="ARBA00022630"/>
    </source>
</evidence>
<gene>
    <name evidence="7" type="primary">Gld</name>
    <name evidence="7" type="ORF">TNIN_320211</name>
</gene>
<dbReference type="InterPro" id="IPR007867">
    <property type="entry name" value="GMC_OxRtase_C"/>
</dbReference>
<dbReference type="Proteomes" id="UP000886998">
    <property type="component" value="Unassembled WGS sequence"/>
</dbReference>
<dbReference type="InterPro" id="IPR036188">
    <property type="entry name" value="FAD/NAD-bd_sf"/>
</dbReference>
<proteinExistence type="inferred from homology"/>
<evidence type="ECO:0000256" key="1">
    <source>
        <dbReference type="ARBA" id="ARBA00001974"/>
    </source>
</evidence>
<dbReference type="Gene3D" id="3.50.50.60">
    <property type="entry name" value="FAD/NAD(P)-binding domain"/>
    <property type="match status" value="2"/>
</dbReference>
<comment type="caution">
    <text evidence="7">The sequence shown here is derived from an EMBL/GenBank/DDBJ whole genome shotgun (WGS) entry which is preliminary data.</text>
</comment>
<dbReference type="OrthoDB" id="269227at2759"/>
<evidence type="ECO:0000256" key="5">
    <source>
        <dbReference type="RuleBase" id="RU003968"/>
    </source>
</evidence>
<dbReference type="Pfam" id="PF00732">
    <property type="entry name" value="GMC_oxred_N"/>
    <property type="match status" value="2"/>
</dbReference>